<feature type="signal peptide" evidence="1">
    <location>
        <begin position="1"/>
        <end position="31"/>
    </location>
</feature>
<feature type="domain" description="Endonuclease/exonuclease/phosphatase" evidence="2">
    <location>
        <begin position="46"/>
        <end position="403"/>
    </location>
</feature>
<accession>A0ABV9R6H4</accession>
<dbReference type="EMBL" id="JBHSJC010000001">
    <property type="protein sequence ID" value="MFC4829149.1"/>
    <property type="molecule type" value="Genomic_DNA"/>
</dbReference>
<reference evidence="4" key="1">
    <citation type="journal article" date="2019" name="Int. J. Syst. Evol. Microbiol.">
        <title>The Global Catalogue of Microorganisms (GCM) 10K type strain sequencing project: providing services to taxonomists for standard genome sequencing and annotation.</title>
        <authorList>
            <consortium name="The Broad Institute Genomics Platform"/>
            <consortium name="The Broad Institute Genome Sequencing Center for Infectious Disease"/>
            <person name="Wu L."/>
            <person name="Ma J."/>
        </authorList>
    </citation>
    <scope>NUCLEOTIDE SEQUENCE [LARGE SCALE GENOMIC DNA]</scope>
    <source>
        <strain evidence="4">CGMCC 1.12192</strain>
    </source>
</reference>
<dbReference type="GO" id="GO:0004519">
    <property type="term" value="F:endonuclease activity"/>
    <property type="evidence" value="ECO:0007669"/>
    <property type="project" value="UniProtKB-KW"/>
</dbReference>
<dbReference type="InterPro" id="IPR036691">
    <property type="entry name" value="Endo/exonu/phosph_ase_sf"/>
</dbReference>
<evidence type="ECO:0000256" key="1">
    <source>
        <dbReference type="SAM" id="SignalP"/>
    </source>
</evidence>
<evidence type="ECO:0000313" key="3">
    <source>
        <dbReference type="EMBL" id="MFC4829149.1"/>
    </source>
</evidence>
<keyword evidence="3" id="KW-0255">Endonuclease</keyword>
<keyword evidence="1" id="KW-0732">Signal</keyword>
<name>A0ABV9R6H4_9MICO</name>
<dbReference type="SUPFAM" id="SSF56219">
    <property type="entry name" value="DNase I-like"/>
    <property type="match status" value="1"/>
</dbReference>
<dbReference type="InterPro" id="IPR005135">
    <property type="entry name" value="Endo/exonuclease/phosphatase"/>
</dbReference>
<keyword evidence="4" id="KW-1185">Reference proteome</keyword>
<proteinExistence type="predicted"/>
<evidence type="ECO:0000259" key="2">
    <source>
        <dbReference type="Pfam" id="PF03372"/>
    </source>
</evidence>
<evidence type="ECO:0000313" key="4">
    <source>
        <dbReference type="Proteomes" id="UP001595960"/>
    </source>
</evidence>
<keyword evidence="3" id="KW-0540">Nuclease</keyword>
<keyword evidence="3" id="KW-0378">Hydrolase</keyword>
<feature type="chain" id="PRO_5046989366" evidence="1">
    <location>
        <begin position="32"/>
        <end position="414"/>
    </location>
</feature>
<dbReference type="Gene3D" id="3.60.10.10">
    <property type="entry name" value="Endonuclease/exonuclease/phosphatase"/>
    <property type="match status" value="1"/>
</dbReference>
<gene>
    <name evidence="3" type="ORF">ACFPER_10130</name>
</gene>
<sequence length="414" mass="44119">MSTRRPIRILITTTAAAALAGAALSAAPASAAPPDDAGTETLRVATYNLSLNRNAPGQLVADLSTGANAQARTVAQIIQRTNPDIVLLNEFDYVPDGLAVDLFRTNYLEVSQGGADPVEYPYAFVAPSNTGVASGFDLNNNGVIGGGDDAFGFGLFEGQYGMAVLSKHPIVEDDVRTFQHFLWKDMPGALLPDDPNTDEPADWYSQEELDVVRLSSKSHWDVPVDVDGRTVHVLASHPTPPTFDGPEDRNGTRNHDEIRFWADYVTSGTASRYITDDAGSTGGLKPGSSFVILGDQNADPLDGDSTEDAILQLLGHPRITDPLPTSEGAVEASALQGGANLAHEGDPAYDTADFADTAPGNLRADYVLPSRDLRVLDAGVFWPVQADPLSALTGVYPFPSSDHRLVWVDLRVHG</sequence>
<dbReference type="RefSeq" id="WP_307834934.1">
    <property type="nucleotide sequence ID" value="NZ_JAFBBW010000001.1"/>
</dbReference>
<dbReference type="Proteomes" id="UP001595960">
    <property type="component" value="Unassembled WGS sequence"/>
</dbReference>
<comment type="caution">
    <text evidence="3">The sequence shown here is derived from an EMBL/GenBank/DDBJ whole genome shotgun (WGS) entry which is preliminary data.</text>
</comment>
<protein>
    <submittedName>
        <fullName evidence="3">Endonuclease/exonuclease/phosphatase family protein</fullName>
    </submittedName>
</protein>
<dbReference type="Pfam" id="PF03372">
    <property type="entry name" value="Exo_endo_phos"/>
    <property type="match status" value="1"/>
</dbReference>
<organism evidence="3 4">
    <name type="scientific">Agromyces aurantiacus</name>
    <dbReference type="NCBI Taxonomy" id="165814"/>
    <lineage>
        <taxon>Bacteria</taxon>
        <taxon>Bacillati</taxon>
        <taxon>Actinomycetota</taxon>
        <taxon>Actinomycetes</taxon>
        <taxon>Micrococcales</taxon>
        <taxon>Microbacteriaceae</taxon>
        <taxon>Agromyces</taxon>
    </lineage>
</organism>